<evidence type="ECO:0000313" key="1">
    <source>
        <dbReference type="EMBL" id="RAK25537.1"/>
    </source>
</evidence>
<dbReference type="Proteomes" id="UP000249453">
    <property type="component" value="Unassembled WGS sequence"/>
</dbReference>
<name>A0A364JRS0_9HYPH</name>
<gene>
    <name evidence="1" type="ORF">C7374_12330</name>
</gene>
<comment type="caution">
    <text evidence="1">The sequence shown here is derived from an EMBL/GenBank/DDBJ whole genome shotgun (WGS) entry which is preliminary data.</text>
</comment>
<evidence type="ECO:0000313" key="2">
    <source>
        <dbReference type="Proteomes" id="UP000249453"/>
    </source>
</evidence>
<accession>A0A364JRS0</accession>
<organism evidence="1 2">
    <name type="scientific">Falsochrobactrum ovis</name>
    <dbReference type="NCBI Taxonomy" id="1293442"/>
    <lineage>
        <taxon>Bacteria</taxon>
        <taxon>Pseudomonadati</taxon>
        <taxon>Pseudomonadota</taxon>
        <taxon>Alphaproteobacteria</taxon>
        <taxon>Hyphomicrobiales</taxon>
        <taxon>Brucellaceae</taxon>
        <taxon>Falsochrobactrum</taxon>
    </lineage>
</organism>
<reference evidence="1 2" key="1">
    <citation type="submission" date="2018-06" db="EMBL/GenBank/DDBJ databases">
        <title>Genomic Encyclopedia of Type Strains, Phase IV (KMG-IV): sequencing the most valuable type-strain genomes for metagenomic binning, comparative biology and taxonomic classification.</title>
        <authorList>
            <person name="Goeker M."/>
        </authorList>
    </citation>
    <scope>NUCLEOTIDE SEQUENCE [LARGE SCALE GENOMIC DNA]</scope>
    <source>
        <strain evidence="1 2">DSM 26720</strain>
    </source>
</reference>
<dbReference type="EMBL" id="QLMK01000023">
    <property type="protein sequence ID" value="RAK25537.1"/>
    <property type="molecule type" value="Genomic_DNA"/>
</dbReference>
<protein>
    <submittedName>
        <fullName evidence="1">Uncharacterized protein</fullName>
    </submittedName>
</protein>
<dbReference type="AlphaFoldDB" id="A0A364JRS0"/>
<keyword evidence="2" id="KW-1185">Reference proteome</keyword>
<proteinExistence type="predicted"/>
<sequence length="52" mass="5673">MPNIISIIMPRHSIVEICEMAVFCGKLEDMRGCDGNGGQFFEGAKGRSNQAL</sequence>